<dbReference type="Gene3D" id="3.90.1150.80">
    <property type="match status" value="1"/>
</dbReference>
<feature type="compositionally biased region" description="Low complexity" evidence="1">
    <location>
        <begin position="23"/>
        <end position="42"/>
    </location>
</feature>
<dbReference type="InterPro" id="IPR038608">
    <property type="entry name" value="Csm1/Pcs1_C_sf"/>
</dbReference>
<accession>A0A177C9K4</accession>
<feature type="domain" description="Monopolin complex subunit Csm1/Pcs1 C-terminal" evidence="2">
    <location>
        <begin position="208"/>
        <end position="292"/>
    </location>
</feature>
<dbReference type="GO" id="GO:0051315">
    <property type="term" value="P:attachment of mitotic spindle microtubules to kinetochore"/>
    <property type="evidence" value="ECO:0007669"/>
    <property type="project" value="TreeGrafter"/>
</dbReference>
<evidence type="ECO:0000313" key="3">
    <source>
        <dbReference type="EMBL" id="OAG04255.1"/>
    </source>
</evidence>
<dbReference type="RefSeq" id="XP_018034620.1">
    <property type="nucleotide sequence ID" value="XM_018174620.1"/>
</dbReference>
<organism evidence="3 4">
    <name type="scientific">Paraphaeosphaeria sporulosa</name>
    <dbReference type="NCBI Taxonomy" id="1460663"/>
    <lineage>
        <taxon>Eukaryota</taxon>
        <taxon>Fungi</taxon>
        <taxon>Dikarya</taxon>
        <taxon>Ascomycota</taxon>
        <taxon>Pezizomycotina</taxon>
        <taxon>Dothideomycetes</taxon>
        <taxon>Pleosporomycetidae</taxon>
        <taxon>Pleosporales</taxon>
        <taxon>Massarineae</taxon>
        <taxon>Didymosphaeriaceae</taxon>
        <taxon>Paraphaeosphaeria</taxon>
    </lineage>
</organism>
<dbReference type="Pfam" id="PF12539">
    <property type="entry name" value="Csm1"/>
    <property type="match status" value="1"/>
</dbReference>
<feature type="compositionally biased region" description="Basic and acidic residues" evidence="1">
    <location>
        <begin position="47"/>
        <end position="60"/>
    </location>
</feature>
<dbReference type="EMBL" id="KV441554">
    <property type="protein sequence ID" value="OAG04255.1"/>
    <property type="molecule type" value="Genomic_DNA"/>
</dbReference>
<dbReference type="InParanoid" id="A0A177C9K4"/>
<dbReference type="GO" id="GO:0045144">
    <property type="term" value="P:meiotic sister chromatid segregation"/>
    <property type="evidence" value="ECO:0007669"/>
    <property type="project" value="TreeGrafter"/>
</dbReference>
<name>A0A177C9K4_9PLEO</name>
<dbReference type="GO" id="GO:1990644">
    <property type="term" value="F:microtubule site clamp"/>
    <property type="evidence" value="ECO:0007669"/>
    <property type="project" value="TreeGrafter"/>
</dbReference>
<evidence type="ECO:0000259" key="2">
    <source>
        <dbReference type="Pfam" id="PF12539"/>
    </source>
</evidence>
<dbReference type="OrthoDB" id="2431049at2759"/>
<dbReference type="InterPro" id="IPR040349">
    <property type="entry name" value="Csm1/Pcs1"/>
</dbReference>
<keyword evidence="4" id="KW-1185">Reference proteome</keyword>
<dbReference type="Proteomes" id="UP000077069">
    <property type="component" value="Unassembled WGS sequence"/>
</dbReference>
<dbReference type="CDD" id="cd23787">
    <property type="entry name" value="RWD_CSM1"/>
    <property type="match status" value="1"/>
</dbReference>
<dbReference type="PANTHER" id="PTHR28006">
    <property type="entry name" value="MONOPOLIN COMPLEX SUBUNIT CSM1"/>
    <property type="match status" value="1"/>
</dbReference>
<dbReference type="STRING" id="1460663.A0A177C9K4"/>
<dbReference type="GO" id="GO:0005730">
    <property type="term" value="C:nucleolus"/>
    <property type="evidence" value="ECO:0007669"/>
    <property type="project" value="TreeGrafter"/>
</dbReference>
<dbReference type="FunFam" id="3.90.1150.80:FF:000001">
    <property type="entry name" value="Chromosome segregation protein (Pcs1)"/>
    <property type="match status" value="1"/>
</dbReference>
<feature type="region of interest" description="Disordered" evidence="1">
    <location>
        <begin position="1"/>
        <end position="60"/>
    </location>
</feature>
<gene>
    <name evidence="3" type="ORF">CC84DRAFT_1095539</name>
</gene>
<evidence type="ECO:0000256" key="1">
    <source>
        <dbReference type="SAM" id="MobiDB-lite"/>
    </source>
</evidence>
<protein>
    <recommendedName>
        <fullName evidence="2">Monopolin complex subunit Csm1/Pcs1 C-terminal domain-containing protein</fullName>
    </recommendedName>
</protein>
<feature type="compositionally biased region" description="Acidic residues" evidence="1">
    <location>
        <begin position="1"/>
        <end position="11"/>
    </location>
</feature>
<dbReference type="GO" id="GO:0034506">
    <property type="term" value="C:chromosome, centromeric core domain"/>
    <property type="evidence" value="ECO:0007669"/>
    <property type="project" value="TreeGrafter"/>
</dbReference>
<dbReference type="GO" id="GO:0033551">
    <property type="term" value="C:monopolin complex"/>
    <property type="evidence" value="ECO:0007669"/>
    <property type="project" value="InterPro"/>
</dbReference>
<dbReference type="AlphaFoldDB" id="A0A177C9K4"/>
<dbReference type="FunCoup" id="A0A177C9K4">
    <property type="interactions" value="146"/>
</dbReference>
<reference evidence="3 4" key="1">
    <citation type="submission" date="2016-05" db="EMBL/GenBank/DDBJ databases">
        <title>Comparative analysis of secretome profiles of manganese(II)-oxidizing ascomycete fungi.</title>
        <authorList>
            <consortium name="DOE Joint Genome Institute"/>
            <person name="Zeiner C.A."/>
            <person name="Purvine S.O."/>
            <person name="Zink E.M."/>
            <person name="Wu S."/>
            <person name="Pasa-Tolic L."/>
            <person name="Chaput D.L."/>
            <person name="Haridas S."/>
            <person name="Grigoriev I.V."/>
            <person name="Santelli C.M."/>
            <person name="Hansel C.M."/>
        </authorList>
    </citation>
    <scope>NUCLEOTIDE SEQUENCE [LARGE SCALE GENOMIC DNA]</scope>
    <source>
        <strain evidence="3 4">AP3s5-JAC2a</strain>
    </source>
</reference>
<sequence length="315" mass="35268">MEIEDEVEEVPESIPEPQKPASRRAQQTSSTARQTSASLRRAGSVSDTERDPILRRKVGDLSKKLEAMTVRYENLKEAATSGKESNFDTLKRKTEQTIKGQDAVIKALKQQITEMQSRTAEITALRKDLAKAEKENARLAAENLKTSESLAAAHKEKETLSTKLAAARSTVQPEAKNVPGSAVKARSTGVVLPGQMEAAKKAQFQDQKVELYSDLTNLLVMGVKKNEEGDDVYDCIQTGRNGTLHFQLTVMTDGDSYQEHEFVYQPLLNEQRDRELIDLLPDYLTEEISFPRAQAPKFYTKVVDSMSKRFILEDD</sequence>
<evidence type="ECO:0000313" key="4">
    <source>
        <dbReference type="Proteomes" id="UP000077069"/>
    </source>
</evidence>
<dbReference type="GO" id="GO:0072686">
    <property type="term" value="C:mitotic spindle"/>
    <property type="evidence" value="ECO:0007669"/>
    <property type="project" value="TreeGrafter"/>
</dbReference>
<dbReference type="GeneID" id="28758106"/>
<dbReference type="PANTHER" id="PTHR28006:SF1">
    <property type="entry name" value="MONOPOLIN COMPLEX SUBUNIT CSM1"/>
    <property type="match status" value="1"/>
</dbReference>
<proteinExistence type="predicted"/>
<dbReference type="InterPro" id="IPR020981">
    <property type="entry name" value="Csm1/Pcs1_C"/>
</dbReference>